<dbReference type="Proteomes" id="UP000480410">
    <property type="component" value="Unassembled WGS sequence"/>
</dbReference>
<name>A0A6M0CRN0_9PSED</name>
<dbReference type="InterPro" id="IPR019734">
    <property type="entry name" value="TPR_rpt"/>
</dbReference>
<feature type="repeat" description="TPR" evidence="1">
    <location>
        <begin position="321"/>
        <end position="354"/>
    </location>
</feature>
<comment type="caution">
    <text evidence="2">The sequence shown here is derived from an EMBL/GenBank/DDBJ whole genome shotgun (WGS) entry which is preliminary data.</text>
</comment>
<protein>
    <submittedName>
        <fullName evidence="2">Uncharacterized protein</fullName>
    </submittedName>
</protein>
<evidence type="ECO:0000256" key="1">
    <source>
        <dbReference type="PROSITE-ProRule" id="PRU00339"/>
    </source>
</evidence>
<evidence type="ECO:0000313" key="2">
    <source>
        <dbReference type="EMBL" id="NER60185.1"/>
    </source>
</evidence>
<evidence type="ECO:0000313" key="3">
    <source>
        <dbReference type="Proteomes" id="UP000480410"/>
    </source>
</evidence>
<accession>A0A6M0CRN0</accession>
<keyword evidence="1" id="KW-0802">TPR repeat</keyword>
<sequence>MRSNDFLHLLVKKVVRRRVEGGGRSTGKFASQASKHVIAPFSMDEFRRLSKLKNYQSASGLLKGVPFEALCLSDQLLAIRCLYATADGVNADAWVELLVKKVARAERRQVDKFLDLAECVRLSGIQPAEKVRIFSMLAGDLSERFSGDEAARLKFSVSQFYLDVVSDITISPHAYIRLPDVPVGVVSSCSGVFTLLFSYGYHAEVYDYLGRCLAVGKPNLVLARFVLKFMPEWFDGRSDVLFDIVAANKSDITLLQNLHARRKEREHFDVAYQQCLGAILPSFPGLNVIRQDAVLSFLLRCDLWDEALNLIDGGAVSDNVLPKTVILGFRYLDRGDYGAALYCFQRVLEENPADGFAAGGLRFSMPRAGFDMRAILDYRAKIGYGIRTAGRKGLVKVESEYTTTEVMAGNYLSSFYSKRKTRQWKILGKLLGEKFYNYSSLPGACSEKSLYIIADEGVGDEIRSSQLYGAIQKRYGRVSASCDPRLLNILSRSYPEINFIPVRRVRKIMATRSDTINARLTGVHESVAGFFDDGTYSEMQRADYVTFSQNLMFNYFSGVIARPARGGYLKWDCSARVTPSVGKLKIGILWRSHLMVGMRKLMYLRLEDFAPLAGLEGVEVWSIQHAMTEAEIQTCRDLGIRLLDDVDLFNDFEATAGCLLGLDLLVGISSVPMELGAALGIETWMLGFSPENYYLRTAGGKTEVDQLTLNSTVVAPVWIDFTEPQEVCVREVFDEVKRRLMPRLASVRAEYQQVAEG</sequence>
<reference evidence="2 3" key="1">
    <citation type="submission" date="2020-02" db="EMBL/GenBank/DDBJ databases">
        <title>Broccoli isolated Pseudomonas sp.</title>
        <authorList>
            <person name="Fujikawa T."/>
            <person name="Sawada H."/>
        </authorList>
    </citation>
    <scope>NUCLEOTIDE SEQUENCE [LARGE SCALE GENOMIC DNA]</scope>
    <source>
        <strain evidence="2 3">MAFF212428</strain>
    </source>
</reference>
<gene>
    <name evidence="2" type="ORF">G3435_09685</name>
</gene>
<dbReference type="PROSITE" id="PS50005">
    <property type="entry name" value="TPR"/>
    <property type="match status" value="1"/>
</dbReference>
<organism evidence="2 3">
    <name type="scientific">Pseudomonas brassicae</name>
    <dbReference type="NCBI Taxonomy" id="2708063"/>
    <lineage>
        <taxon>Bacteria</taxon>
        <taxon>Pseudomonadati</taxon>
        <taxon>Pseudomonadota</taxon>
        <taxon>Gammaproteobacteria</taxon>
        <taxon>Pseudomonadales</taxon>
        <taxon>Pseudomonadaceae</taxon>
        <taxon>Pseudomonas</taxon>
    </lineage>
</organism>
<dbReference type="AlphaFoldDB" id="A0A6M0CRN0"/>
<proteinExistence type="predicted"/>
<dbReference type="EMBL" id="JAAHBV010000193">
    <property type="protein sequence ID" value="NER60185.1"/>
    <property type="molecule type" value="Genomic_DNA"/>
</dbReference>